<gene>
    <name evidence="8" type="ORF">BDV35DRAFT_400761</name>
</gene>
<dbReference type="GO" id="GO:0022857">
    <property type="term" value="F:transmembrane transporter activity"/>
    <property type="evidence" value="ECO:0007669"/>
    <property type="project" value="InterPro"/>
</dbReference>
<dbReference type="AlphaFoldDB" id="A0A5N6GMK2"/>
<feature type="transmembrane region" description="Helical" evidence="7">
    <location>
        <begin position="136"/>
        <end position="156"/>
    </location>
</feature>
<dbReference type="VEuPathDB" id="FungiDB:F9C07_2201210"/>
<accession>A0A5N6GMK2</accession>
<dbReference type="PANTHER" id="PTHR11654">
    <property type="entry name" value="OLIGOPEPTIDE TRANSPORTER-RELATED"/>
    <property type="match status" value="1"/>
</dbReference>
<evidence type="ECO:0008006" key="9">
    <source>
        <dbReference type="Google" id="ProtNLM"/>
    </source>
</evidence>
<name>A0A5N6GMK2_ASPFL</name>
<keyword evidence="5 7" id="KW-0472">Membrane</keyword>
<keyword evidence="3 7" id="KW-0812">Transmembrane</keyword>
<reference evidence="8" key="1">
    <citation type="submission" date="2019-04" db="EMBL/GenBank/DDBJ databases">
        <title>Friends and foes A comparative genomics study of 23 Aspergillus species from section Flavi.</title>
        <authorList>
            <consortium name="DOE Joint Genome Institute"/>
            <person name="Kjaerbolling I."/>
            <person name="Vesth T."/>
            <person name="Frisvad J.C."/>
            <person name="Nybo J.L."/>
            <person name="Theobald S."/>
            <person name="Kildgaard S."/>
            <person name="Isbrandt T."/>
            <person name="Kuo A."/>
            <person name="Sato A."/>
            <person name="Lyhne E.K."/>
            <person name="Kogle M.E."/>
            <person name="Wiebenga A."/>
            <person name="Kun R.S."/>
            <person name="Lubbers R.J."/>
            <person name="Makela M.R."/>
            <person name="Barry K."/>
            <person name="Chovatia M."/>
            <person name="Clum A."/>
            <person name="Daum C."/>
            <person name="Haridas S."/>
            <person name="He G."/>
            <person name="LaButti K."/>
            <person name="Lipzen A."/>
            <person name="Mondo S."/>
            <person name="Riley R."/>
            <person name="Salamov A."/>
            <person name="Simmons B.A."/>
            <person name="Magnuson J.K."/>
            <person name="Henrissat B."/>
            <person name="Mortensen U.H."/>
            <person name="Larsen T.O."/>
            <person name="Devries R.P."/>
            <person name="Grigoriev I.V."/>
            <person name="Machida M."/>
            <person name="Baker S.E."/>
            <person name="Andersen M.R."/>
        </authorList>
    </citation>
    <scope>NUCLEOTIDE SEQUENCE [LARGE SCALE GENOMIC DNA]</scope>
    <source>
        <strain evidence="8">CBS 121.62</strain>
    </source>
</reference>
<evidence type="ECO:0000256" key="2">
    <source>
        <dbReference type="ARBA" id="ARBA00005982"/>
    </source>
</evidence>
<feature type="region of interest" description="Disordered" evidence="6">
    <location>
        <begin position="1"/>
        <end position="22"/>
    </location>
</feature>
<comment type="similarity">
    <text evidence="2">Belongs to the major facilitator superfamily. Proton-dependent oligopeptide transporter (POT/PTR) (TC 2.A.17) family.</text>
</comment>
<evidence type="ECO:0000256" key="5">
    <source>
        <dbReference type="ARBA" id="ARBA00023136"/>
    </source>
</evidence>
<feature type="transmembrane region" description="Helical" evidence="7">
    <location>
        <begin position="85"/>
        <end position="104"/>
    </location>
</feature>
<dbReference type="VEuPathDB" id="FungiDB:AFLA_012936"/>
<dbReference type="GO" id="GO:0016020">
    <property type="term" value="C:membrane"/>
    <property type="evidence" value="ECO:0007669"/>
    <property type="project" value="UniProtKB-SubCell"/>
</dbReference>
<evidence type="ECO:0000256" key="3">
    <source>
        <dbReference type="ARBA" id="ARBA00022692"/>
    </source>
</evidence>
<dbReference type="Pfam" id="PF00854">
    <property type="entry name" value="PTR2"/>
    <property type="match status" value="2"/>
</dbReference>
<evidence type="ECO:0000256" key="7">
    <source>
        <dbReference type="SAM" id="Phobius"/>
    </source>
</evidence>
<feature type="transmembrane region" description="Helical" evidence="7">
    <location>
        <begin position="458"/>
        <end position="480"/>
    </location>
</feature>
<comment type="subcellular location">
    <subcellularLocation>
        <location evidence="1">Membrane</location>
        <topology evidence="1">Multi-pass membrane protein</topology>
    </subcellularLocation>
</comment>
<organism evidence="8">
    <name type="scientific">Aspergillus flavus</name>
    <dbReference type="NCBI Taxonomy" id="5059"/>
    <lineage>
        <taxon>Eukaryota</taxon>
        <taxon>Fungi</taxon>
        <taxon>Dikarya</taxon>
        <taxon>Ascomycota</taxon>
        <taxon>Pezizomycotina</taxon>
        <taxon>Eurotiomycetes</taxon>
        <taxon>Eurotiomycetidae</taxon>
        <taxon>Eurotiales</taxon>
        <taxon>Aspergillaceae</taxon>
        <taxon>Aspergillus</taxon>
        <taxon>Aspergillus subgen. Circumdati</taxon>
    </lineage>
</organism>
<evidence type="ECO:0000256" key="1">
    <source>
        <dbReference type="ARBA" id="ARBA00004141"/>
    </source>
</evidence>
<evidence type="ECO:0000313" key="8">
    <source>
        <dbReference type="EMBL" id="KAB8241673.1"/>
    </source>
</evidence>
<sequence length="490" mass="53181">MSTRDDIEGQKVATSNESKGDPQQFQTVLSAHDEGDFLPVVDDVPFTVCLIAFVGAAEPKNYIQHSPSSKIPGVLGLREAMATNIVNAMIAAGYLATIPAAVMADMWLGHYRTILVSALVQLCGSAILLGTSFPRAVQAGAAEGGLAAAIVLIAPFSGMSQWKHQLPGVDNLLELTGHSGAVHRNKPQGQGTKERTKAHHRSRAYNPIYLQCVLLVFRPRASFRHLALLTPRPMMVNVGGLSALMTTILEKYVGYWVAYLVPLCMMVLSVVPLLAWRHTLVQPPPSGSVLPQASRAMAKPEKQQEKHHRQVPWTDTFIDELKSGLLACRVFLLFPVHWLCLNQTFNNLISQAGQMVNSGVPNDTIKSPNPIASIILTPVASKDHGQIPNQISMFLQTPIYVLSAIAEIFCFTTGTEYAYNQAPKKMKSMVQSVGMTTAGVGACLAMAFTPITKDPHLVIMYSSLAGVMAVTTVLFGAFFGKHDREKTLLL</sequence>
<evidence type="ECO:0000256" key="6">
    <source>
        <dbReference type="SAM" id="MobiDB-lite"/>
    </source>
</evidence>
<dbReference type="PROSITE" id="PS01022">
    <property type="entry name" value="PTR2_1"/>
    <property type="match status" value="1"/>
</dbReference>
<keyword evidence="4 7" id="KW-1133">Transmembrane helix</keyword>
<protein>
    <recommendedName>
        <fullName evidence="9">Oligopeptide transporter</fullName>
    </recommendedName>
</protein>
<dbReference type="GO" id="GO:0006857">
    <property type="term" value="P:oligopeptide transport"/>
    <property type="evidence" value="ECO:0007669"/>
    <property type="project" value="InterPro"/>
</dbReference>
<feature type="transmembrane region" description="Helical" evidence="7">
    <location>
        <begin position="255"/>
        <end position="276"/>
    </location>
</feature>
<feature type="compositionally biased region" description="Polar residues" evidence="6">
    <location>
        <begin position="12"/>
        <end position="22"/>
    </location>
</feature>
<dbReference type="SUPFAM" id="SSF103473">
    <property type="entry name" value="MFS general substrate transporter"/>
    <property type="match status" value="1"/>
</dbReference>
<dbReference type="EMBL" id="ML734683">
    <property type="protein sequence ID" value="KAB8241673.1"/>
    <property type="molecule type" value="Genomic_DNA"/>
</dbReference>
<dbReference type="InterPro" id="IPR036259">
    <property type="entry name" value="MFS_trans_sf"/>
</dbReference>
<dbReference type="Proteomes" id="UP000325434">
    <property type="component" value="Unassembled WGS sequence"/>
</dbReference>
<evidence type="ECO:0000256" key="4">
    <source>
        <dbReference type="ARBA" id="ARBA00022989"/>
    </source>
</evidence>
<dbReference type="InterPro" id="IPR000109">
    <property type="entry name" value="POT_fam"/>
</dbReference>
<dbReference type="Gene3D" id="1.20.1250.20">
    <property type="entry name" value="MFS general substrate transporter like domains"/>
    <property type="match status" value="1"/>
</dbReference>
<dbReference type="InterPro" id="IPR018456">
    <property type="entry name" value="PTR2_symporter_CS"/>
</dbReference>
<feature type="transmembrane region" description="Helical" evidence="7">
    <location>
        <begin position="433"/>
        <end position="452"/>
    </location>
</feature>
<proteinExistence type="inferred from homology"/>
<feature type="transmembrane region" description="Helical" evidence="7">
    <location>
        <begin position="111"/>
        <end position="130"/>
    </location>
</feature>